<dbReference type="STRING" id="255247.ABE41_007335"/>
<dbReference type="InterPro" id="IPR029058">
    <property type="entry name" value="AB_hydrolase_fold"/>
</dbReference>
<dbReference type="Pfam" id="PF00561">
    <property type="entry name" value="Abhydrolase_1"/>
    <property type="match status" value="1"/>
</dbReference>
<proteinExistence type="predicted"/>
<dbReference type="InterPro" id="IPR000073">
    <property type="entry name" value="AB_hydrolase_1"/>
</dbReference>
<dbReference type="AlphaFoldDB" id="A0A1B1Z2X2"/>
<protein>
    <recommendedName>
        <fullName evidence="1">AB hydrolase-1 domain-containing protein</fullName>
    </recommendedName>
</protein>
<evidence type="ECO:0000313" key="3">
    <source>
        <dbReference type="Proteomes" id="UP000077412"/>
    </source>
</evidence>
<organism evidence="2 3">
    <name type="scientific">Fictibacillus arsenicus</name>
    <dbReference type="NCBI Taxonomy" id="255247"/>
    <lineage>
        <taxon>Bacteria</taxon>
        <taxon>Bacillati</taxon>
        <taxon>Bacillota</taxon>
        <taxon>Bacilli</taxon>
        <taxon>Bacillales</taxon>
        <taxon>Fictibacillaceae</taxon>
        <taxon>Fictibacillus</taxon>
    </lineage>
</organism>
<dbReference type="SUPFAM" id="SSF53474">
    <property type="entry name" value="alpha/beta-Hydrolases"/>
    <property type="match status" value="1"/>
</dbReference>
<dbReference type="PANTHER" id="PTHR43798:SF33">
    <property type="entry name" value="HYDROLASE, PUTATIVE (AFU_ORTHOLOGUE AFUA_2G14860)-RELATED"/>
    <property type="match status" value="1"/>
</dbReference>
<dbReference type="PANTHER" id="PTHR43798">
    <property type="entry name" value="MONOACYLGLYCEROL LIPASE"/>
    <property type="match status" value="1"/>
</dbReference>
<evidence type="ECO:0000313" key="2">
    <source>
        <dbReference type="EMBL" id="ANX11817.1"/>
    </source>
</evidence>
<gene>
    <name evidence="2" type="ORF">ABE41_007335</name>
</gene>
<dbReference type="OrthoDB" id="9776853at2"/>
<dbReference type="EMBL" id="CP016761">
    <property type="protein sequence ID" value="ANX11817.1"/>
    <property type="molecule type" value="Genomic_DNA"/>
</dbReference>
<accession>A0A1B1Z2X2</accession>
<reference evidence="2 3" key="1">
    <citation type="submission" date="2016-08" db="EMBL/GenBank/DDBJ databases">
        <title>Complete genome sequence of Fictibacillus arsenicus G25-54, a strain with toxicity to nematodes and a potential arsenic-resistance activity.</title>
        <authorList>
            <person name="Zheng Z."/>
        </authorList>
    </citation>
    <scope>NUCLEOTIDE SEQUENCE [LARGE SCALE GENOMIC DNA]</scope>
    <source>
        <strain evidence="2 3">G25-54</strain>
    </source>
</reference>
<dbReference type="Gene3D" id="3.40.50.1820">
    <property type="entry name" value="alpha/beta hydrolase"/>
    <property type="match status" value="1"/>
</dbReference>
<dbReference type="GO" id="GO:0016020">
    <property type="term" value="C:membrane"/>
    <property type="evidence" value="ECO:0007669"/>
    <property type="project" value="TreeGrafter"/>
</dbReference>
<dbReference type="RefSeq" id="WP_066288230.1">
    <property type="nucleotide sequence ID" value="NZ_CP016761.1"/>
</dbReference>
<dbReference type="InterPro" id="IPR050266">
    <property type="entry name" value="AB_hydrolase_sf"/>
</dbReference>
<name>A0A1B1Z2X2_9BACL</name>
<keyword evidence="3" id="KW-1185">Reference proteome</keyword>
<dbReference type="KEGG" id="far:ABE41_007335"/>
<feature type="domain" description="AB hydrolase-1" evidence="1">
    <location>
        <begin position="14"/>
        <end position="242"/>
    </location>
</feature>
<sequence>MRYITYYKNKNVDWVVFLHGLGGNHNIFYKQIDIFKEHFNLLLVDFPGHGESKPVEDHENLLKVTSEKTIKILNDLHIKSAHFIGVSLGSIILQHLALKAPERIKSMVVGGGVAKWETYGYLLAKFANLKFIRGLLPYMTLYKIFTYLVLPKGNHKRSRDIFIRHAKKLGTKQQFIKWSNLAMDSNIIYKKLNQETNQINKIYISGSEDHMFIKGINAHVENEQNSVLHIIDHCGHVCNIEKAKEFNNISLDFILNQERKWIKKAVV</sequence>
<evidence type="ECO:0000259" key="1">
    <source>
        <dbReference type="Pfam" id="PF00561"/>
    </source>
</evidence>
<dbReference type="Proteomes" id="UP000077412">
    <property type="component" value="Chromosome"/>
</dbReference>